<keyword evidence="18" id="KW-0636">Prenylation</keyword>
<feature type="compositionally biased region" description="Acidic residues" evidence="22">
    <location>
        <begin position="1087"/>
        <end position="1103"/>
    </location>
</feature>
<keyword evidence="10" id="KW-0677">Repeat</keyword>
<evidence type="ECO:0000256" key="12">
    <source>
        <dbReference type="ARBA" id="ARBA00022846"/>
    </source>
</evidence>
<feature type="compositionally biased region" description="Low complexity" evidence="22">
    <location>
        <begin position="564"/>
        <end position="583"/>
    </location>
</feature>
<keyword evidence="7" id="KW-0597">Phosphoprotein</keyword>
<evidence type="ECO:0000256" key="4">
    <source>
        <dbReference type="ARBA" id="ARBA00004611"/>
    </source>
</evidence>
<feature type="compositionally biased region" description="Basic and acidic residues" evidence="22">
    <location>
        <begin position="606"/>
        <end position="623"/>
    </location>
</feature>
<proteinExistence type="predicted"/>
<evidence type="ECO:0000256" key="22">
    <source>
        <dbReference type="SAM" id="MobiDB-lite"/>
    </source>
</evidence>
<accession>A0A8M1KKJ1</accession>
<comment type="subcellular location">
    <subcellularLocation>
        <location evidence="1">Cytoplasm</location>
        <location evidence="1">Cytoskeleton</location>
        <location evidence="1">Cilium basal body</location>
    </subcellularLocation>
    <subcellularLocation>
        <location evidence="4">Cytoplasm</location>
        <location evidence="4">Cytoskeleton</location>
        <location evidence="4">Flagellum axoneme</location>
    </subcellularLocation>
    <subcellularLocation>
        <location evidence="2">Cytoplasm</location>
        <location evidence="2">Cytoskeleton</location>
        <location evidence="2">Microtubule organizing center</location>
        <location evidence="2">Centrosome</location>
    </subcellularLocation>
    <subcellularLocation>
        <location evidence="3">Golgi apparatus</location>
    </subcellularLocation>
</comment>
<dbReference type="GO" id="GO:0005929">
    <property type="term" value="C:cilium"/>
    <property type="evidence" value="ECO:0007669"/>
    <property type="project" value="UniProtKB-ARBA"/>
</dbReference>
<organism evidence="23 24">
    <name type="scientific">Clupea harengus</name>
    <name type="common">Atlantic herring</name>
    <dbReference type="NCBI Taxonomy" id="7950"/>
    <lineage>
        <taxon>Eukaryota</taxon>
        <taxon>Metazoa</taxon>
        <taxon>Chordata</taxon>
        <taxon>Craniata</taxon>
        <taxon>Vertebrata</taxon>
        <taxon>Euteleostomi</taxon>
        <taxon>Actinopterygii</taxon>
        <taxon>Neopterygii</taxon>
        <taxon>Teleostei</taxon>
        <taxon>Clupei</taxon>
        <taxon>Clupeiformes</taxon>
        <taxon>Clupeoidei</taxon>
        <taxon>Clupeidae</taxon>
        <taxon>Clupea</taxon>
    </lineage>
</organism>
<feature type="compositionally biased region" description="Low complexity" evidence="22">
    <location>
        <begin position="925"/>
        <end position="939"/>
    </location>
</feature>
<feature type="compositionally biased region" description="Acidic residues" evidence="22">
    <location>
        <begin position="1160"/>
        <end position="1200"/>
    </location>
</feature>
<feature type="compositionally biased region" description="Basic and acidic residues" evidence="22">
    <location>
        <begin position="546"/>
        <end position="556"/>
    </location>
</feature>
<dbReference type="PROSITE" id="PS00626">
    <property type="entry name" value="RCC1_2"/>
    <property type="match status" value="4"/>
</dbReference>
<dbReference type="GO" id="GO:0005794">
    <property type="term" value="C:Golgi apparatus"/>
    <property type="evidence" value="ECO:0007669"/>
    <property type="project" value="UniProtKB-SubCell"/>
</dbReference>
<evidence type="ECO:0000256" key="1">
    <source>
        <dbReference type="ARBA" id="ARBA00004120"/>
    </source>
</evidence>
<evidence type="ECO:0000313" key="24">
    <source>
        <dbReference type="RefSeq" id="XP_042562294.1"/>
    </source>
</evidence>
<feature type="compositionally biased region" description="Polar residues" evidence="22">
    <location>
        <begin position="438"/>
        <end position="450"/>
    </location>
</feature>
<feature type="repeat" description="RCC1" evidence="21">
    <location>
        <begin position="262"/>
        <end position="314"/>
    </location>
</feature>
<dbReference type="OrthoDB" id="10253607at2759"/>
<keyword evidence="8" id="KW-0716">Sensory transduction</keyword>
<keyword evidence="16" id="KW-0966">Cell projection</keyword>
<dbReference type="GO" id="GO:0005085">
    <property type="term" value="F:guanyl-nucleotide exchange factor activity"/>
    <property type="evidence" value="ECO:0007669"/>
    <property type="project" value="UniProtKB-KW"/>
</dbReference>
<evidence type="ECO:0000256" key="19">
    <source>
        <dbReference type="ARBA" id="ARBA00023305"/>
    </source>
</evidence>
<feature type="compositionally biased region" description="Polar residues" evidence="22">
    <location>
        <begin position="1393"/>
        <end position="1404"/>
    </location>
</feature>
<feature type="compositionally biased region" description="Basic residues" evidence="22">
    <location>
        <begin position="532"/>
        <end position="545"/>
    </location>
</feature>
<evidence type="ECO:0000256" key="15">
    <source>
        <dbReference type="ARBA" id="ARBA00023212"/>
    </source>
</evidence>
<feature type="compositionally biased region" description="Acidic residues" evidence="22">
    <location>
        <begin position="1208"/>
        <end position="1352"/>
    </location>
</feature>
<dbReference type="InterPro" id="IPR000408">
    <property type="entry name" value="Reg_chr_condens"/>
</dbReference>
<sequence>MAGETEDEIPESGAVFTFGKSKFADNVPSRFWLKNDTPSRICCGDEHTALITEKGKLFMFGSNNWGQLGFGTKTSVTKPTCVKALKTEKVKLAACGRNHTLVYTTQGNVYATGGNNEGQLGLGDYEERSTFQLVDFSNKQGPVKMLAAGSNTSAALTQDGTLYVWGDNTEGQIGLGKESSSVRPQELSVGRPVAWVACGYYHSALVTVDGQLYTFGERDSGKLGLPTNKLANHRVPQLVEGITDRVVQVACGGGHTVALTEDCLYTFGLGQFGQLGHGTFVFESRLPRAVDHFRKGRVRHVSCGENHTAVITECGLLYTFGDGRHGKLGLGEENFTNQFKPTLCPRFLKYYIEAVTCGGCHMLVFAKSRVKEEVTLEEDDVTEDFWEKPYTELLGDTMGSATLQRSISARVRRRERERSPEQFGLMFRTLPPLSSGFLNTTSLPVPSQTLPPRLQPVDLQDRNDLNRGRAKKNGLSTRIGKVKKSQEKKSSSVEAGDDGESVKDLGETTDILNVTHMMKMDPSDQSLTLSPVHKKKVKLVKKHGKAPSERSDEVTPKRALPTELLKSSSSRSLLSDSSVGSRSSPHRAPQTRGSGKENVLVPMAEPRSRAEIGKSKKPVEDINRVGVQTKSSKVKGQPIEMTKPVKSATAKSVVAETKGEELSQEDESEAGIKPSTKDLTKLYKDKSQSLKKRSAAGEAAGKMVGGKGLLTPEPVQVKNKSSGVKEAPKAKGPPKVTVVKSKPSDVETKAPKVNSKPVRVQSKPPEGKAKSAKRTSERDSESPRKEDLKGSEKPGLVKKLDQSDQRQIPALLPEGGKRTTKAKPEGKGPIVVAEAGRATGGEKSKLAASWDKPFELEPEPKTSPSGTLSAVSSFIQDMELESAANLVKTVASIQLFSRLEDSGSSLSSPQRRPTMERFTKQRPVSSASSKSQEESSTAQPGRRTAVTISVRPEPGSSDEEEPDSEQRERGSSGQKEGEESRDETEEEGETTEGEEDESQEGTDSRGRAQGSVRSGAQTRSDTGESGTRVDVTDDDDDDDDDKEEPSDTTLGGLTDAEESEMRGESKTATSQEEEDDTVSAGKSESALAEEDEEEGEEEEEDEKSESGVMEGGSEDVDQVEGEEDEEEDEDEEEEGQESESKLVEEDEESKSESSNQRDESESEESEEVDEDEEEEDGEDEEEEVTTEAESEGHEEEESAEEDSKSEAGDSEVEGESGEEEGSAEDEEESEEEDEAESEENESEVEQEESEDEQEESGGDEESEADEEEEEEEEDKSEEEEEEGESEEEEEEAEDKEEGGEEEEEESGGEEGEEGEEEEEEEAGEEEEEGEEEDDKEGSLEAENEEEEEEEEEKEIKPKGTIQKQRKATKPDAKQTRLTASAKGRPRSRRKQSDVGSQESQQSQFWEDVLPQYLNLK</sequence>
<protein>
    <recommendedName>
        <fullName evidence="20">X-linked retinitis pigmentosa GTPase regulator</fullName>
    </recommendedName>
</protein>
<dbReference type="Proteomes" id="UP000515152">
    <property type="component" value="Unplaced"/>
</dbReference>
<evidence type="ECO:0000256" key="18">
    <source>
        <dbReference type="ARBA" id="ARBA00023289"/>
    </source>
</evidence>
<evidence type="ECO:0000256" key="13">
    <source>
        <dbReference type="ARBA" id="ARBA00023034"/>
    </source>
</evidence>
<evidence type="ECO:0000256" key="5">
    <source>
        <dbReference type="ARBA" id="ARBA00022481"/>
    </source>
</evidence>
<dbReference type="PROSITE" id="PS50012">
    <property type="entry name" value="RCC1_3"/>
    <property type="match status" value="6"/>
</dbReference>
<evidence type="ECO:0000256" key="16">
    <source>
        <dbReference type="ARBA" id="ARBA00023273"/>
    </source>
</evidence>
<keyword evidence="15" id="KW-0206">Cytoskeleton</keyword>
<evidence type="ECO:0000256" key="21">
    <source>
        <dbReference type="PROSITE-ProRule" id="PRU00235"/>
    </source>
</evidence>
<feature type="compositionally biased region" description="Acidic residues" evidence="22">
    <location>
        <begin position="1112"/>
        <end position="1137"/>
    </location>
</feature>
<evidence type="ECO:0000256" key="8">
    <source>
        <dbReference type="ARBA" id="ARBA00022606"/>
    </source>
</evidence>
<keyword evidence="13" id="KW-0333">Golgi apparatus</keyword>
<feature type="repeat" description="RCC1" evidence="21">
    <location>
        <begin position="210"/>
        <end position="262"/>
    </location>
</feature>
<evidence type="ECO:0000256" key="9">
    <source>
        <dbReference type="ARBA" id="ARBA00022658"/>
    </source>
</evidence>
<evidence type="ECO:0000256" key="2">
    <source>
        <dbReference type="ARBA" id="ARBA00004300"/>
    </source>
</evidence>
<feature type="compositionally biased region" description="Acidic residues" evidence="22">
    <location>
        <begin position="1032"/>
        <end position="1046"/>
    </location>
</feature>
<keyword evidence="5" id="KW-0488">Methylation</keyword>
<dbReference type="GeneID" id="122131712"/>
<evidence type="ECO:0000313" key="23">
    <source>
        <dbReference type="Proteomes" id="UP000515152"/>
    </source>
</evidence>
<evidence type="ECO:0000256" key="6">
    <source>
        <dbReference type="ARBA" id="ARBA00022490"/>
    </source>
</evidence>
<evidence type="ECO:0000256" key="20">
    <source>
        <dbReference type="ARBA" id="ARBA00073293"/>
    </source>
</evidence>
<gene>
    <name evidence="24" type="primary">rpgrb</name>
</gene>
<keyword evidence="19" id="KW-0844">Vision</keyword>
<feature type="repeat" description="RCC1" evidence="21">
    <location>
        <begin position="55"/>
        <end position="106"/>
    </location>
</feature>
<evidence type="ECO:0000256" key="11">
    <source>
        <dbReference type="ARBA" id="ARBA00022794"/>
    </source>
</evidence>
<keyword evidence="9" id="KW-0344">Guanine-nucleotide releasing factor</keyword>
<keyword evidence="17" id="KW-0449">Lipoprotein</keyword>
<feature type="compositionally biased region" description="Basic and acidic residues" evidence="22">
    <location>
        <begin position="675"/>
        <end position="688"/>
    </location>
</feature>
<keyword evidence="23" id="KW-1185">Reference proteome</keyword>
<evidence type="ECO:0000256" key="10">
    <source>
        <dbReference type="ARBA" id="ARBA00022737"/>
    </source>
</evidence>
<reference evidence="24" key="1">
    <citation type="submission" date="2025-08" db="UniProtKB">
        <authorList>
            <consortium name="RefSeq"/>
        </authorList>
    </citation>
    <scope>IDENTIFICATION</scope>
</reference>
<feature type="compositionally biased region" description="Basic and acidic residues" evidence="22">
    <location>
        <begin position="964"/>
        <end position="978"/>
    </location>
</feature>
<keyword evidence="6" id="KW-0963">Cytoplasm</keyword>
<feature type="compositionally biased region" description="Acidic residues" evidence="22">
    <location>
        <begin position="979"/>
        <end position="1000"/>
    </location>
</feature>
<dbReference type="GO" id="GO:0007601">
    <property type="term" value="P:visual perception"/>
    <property type="evidence" value="ECO:0007669"/>
    <property type="project" value="UniProtKB-KW"/>
</dbReference>
<feature type="compositionally biased region" description="Polar residues" evidence="22">
    <location>
        <begin position="1011"/>
        <end position="1025"/>
    </location>
</feature>
<dbReference type="CTD" id="557752"/>
<dbReference type="KEGG" id="char:122131712"/>
<feature type="region of interest" description="Disordered" evidence="22">
    <location>
        <begin position="438"/>
        <end position="506"/>
    </location>
</feature>
<dbReference type="GO" id="GO:0030030">
    <property type="term" value="P:cell projection organization"/>
    <property type="evidence" value="ECO:0007669"/>
    <property type="project" value="UniProtKB-KW"/>
</dbReference>
<dbReference type="GO" id="GO:0005813">
    <property type="term" value="C:centrosome"/>
    <property type="evidence" value="ECO:0007669"/>
    <property type="project" value="UniProtKB-SubCell"/>
</dbReference>
<keyword evidence="12" id="KW-0282">Flagellum</keyword>
<feature type="compositionally biased region" description="Basic and acidic residues" evidence="22">
    <location>
        <begin position="765"/>
        <end position="792"/>
    </location>
</feature>
<dbReference type="PANTHER" id="PTHR22872">
    <property type="entry name" value="BTK-BINDING PROTEIN-RELATED"/>
    <property type="match status" value="1"/>
</dbReference>
<keyword evidence="14" id="KW-0969">Cilium</keyword>
<dbReference type="Pfam" id="PF00415">
    <property type="entry name" value="RCC1"/>
    <property type="match status" value="6"/>
</dbReference>
<dbReference type="RefSeq" id="XP_042562294.1">
    <property type="nucleotide sequence ID" value="XM_042706360.1"/>
</dbReference>
<dbReference type="InterPro" id="IPR051625">
    <property type="entry name" value="Signaling_Regulatory_Domain"/>
</dbReference>
<feature type="repeat" description="RCC1" evidence="21">
    <location>
        <begin position="107"/>
        <end position="159"/>
    </location>
</feature>
<evidence type="ECO:0000256" key="7">
    <source>
        <dbReference type="ARBA" id="ARBA00022553"/>
    </source>
</evidence>
<dbReference type="FunFam" id="2.130.10.30:FF:000013">
    <property type="entry name" value="Retinitis pigmentosa GTPase regulator isoform 1"/>
    <property type="match status" value="1"/>
</dbReference>
<evidence type="ECO:0000256" key="3">
    <source>
        <dbReference type="ARBA" id="ARBA00004555"/>
    </source>
</evidence>
<feature type="region of interest" description="Disordered" evidence="22">
    <location>
        <begin position="897"/>
        <end position="1416"/>
    </location>
</feature>
<dbReference type="PANTHER" id="PTHR22872:SF9">
    <property type="entry name" value="X-LINKED RETINITIS PIGMENTOSA GTPASE REGULATOR"/>
    <property type="match status" value="1"/>
</dbReference>
<evidence type="ECO:0000256" key="14">
    <source>
        <dbReference type="ARBA" id="ARBA00023069"/>
    </source>
</evidence>
<name>A0A8M1KKJ1_CLUHA</name>
<feature type="region of interest" description="Disordered" evidence="22">
    <location>
        <begin position="522"/>
        <end position="868"/>
    </location>
</feature>
<evidence type="ECO:0000256" key="17">
    <source>
        <dbReference type="ARBA" id="ARBA00023288"/>
    </source>
</evidence>
<feature type="repeat" description="RCC1" evidence="21">
    <location>
        <begin position="315"/>
        <end position="368"/>
    </location>
</feature>
<feature type="repeat" description="RCC1" evidence="21">
    <location>
        <begin position="160"/>
        <end position="209"/>
    </location>
</feature>
<keyword evidence="11" id="KW-0970">Cilium biogenesis/degradation</keyword>